<keyword evidence="5 8" id="KW-0812">Transmembrane</keyword>
<dbReference type="EMBL" id="MHMY01000021">
    <property type="protein sequence ID" value="OGZ35003.1"/>
    <property type="molecule type" value="Genomic_DNA"/>
</dbReference>
<evidence type="ECO:0000256" key="3">
    <source>
        <dbReference type="ARBA" id="ARBA00022475"/>
    </source>
</evidence>
<dbReference type="GO" id="GO:0003333">
    <property type="term" value="P:amino acid transmembrane transport"/>
    <property type="evidence" value="ECO:0007669"/>
    <property type="project" value="InterPro"/>
</dbReference>
<feature type="transmembrane region" description="Helical" evidence="8">
    <location>
        <begin position="313"/>
        <end position="336"/>
    </location>
</feature>
<feature type="transmembrane region" description="Helical" evidence="8">
    <location>
        <begin position="180"/>
        <end position="196"/>
    </location>
</feature>
<evidence type="ECO:0000256" key="7">
    <source>
        <dbReference type="ARBA" id="ARBA00023136"/>
    </source>
</evidence>
<dbReference type="PANTHER" id="PTHR32195">
    <property type="entry name" value="OS07G0662800 PROTEIN"/>
    <property type="match status" value="1"/>
</dbReference>
<evidence type="ECO:0000256" key="2">
    <source>
        <dbReference type="ARBA" id="ARBA00022448"/>
    </source>
</evidence>
<dbReference type="PANTHER" id="PTHR32195:SF26">
    <property type="entry name" value="TRYPTOPHAN OR TYROSINE TRANSPORTER PROTEIN"/>
    <property type="match status" value="1"/>
</dbReference>
<comment type="caution">
    <text evidence="9">The sequence shown here is derived from an EMBL/GenBank/DDBJ whole genome shotgun (WGS) entry which is preliminary data.</text>
</comment>
<keyword evidence="6 8" id="KW-1133">Transmembrane helix</keyword>
<proteinExistence type="predicted"/>
<name>A0A1G2FAG7_9BACT</name>
<feature type="non-terminal residue" evidence="9">
    <location>
        <position position="337"/>
    </location>
</feature>
<reference evidence="9 10" key="1">
    <citation type="journal article" date="2016" name="Nat. Commun.">
        <title>Thousands of microbial genomes shed light on interconnected biogeochemical processes in an aquifer system.</title>
        <authorList>
            <person name="Anantharaman K."/>
            <person name="Brown C.T."/>
            <person name="Hug L.A."/>
            <person name="Sharon I."/>
            <person name="Castelle C.J."/>
            <person name="Probst A.J."/>
            <person name="Thomas B.C."/>
            <person name="Singh A."/>
            <person name="Wilkins M.J."/>
            <person name="Karaoz U."/>
            <person name="Brodie E.L."/>
            <person name="Williams K.H."/>
            <person name="Hubbard S.S."/>
            <person name="Banfield J.F."/>
        </authorList>
    </citation>
    <scope>NUCLEOTIDE SEQUENCE [LARGE SCALE GENOMIC DNA]</scope>
</reference>
<feature type="transmembrane region" description="Helical" evidence="8">
    <location>
        <begin position="256"/>
        <end position="279"/>
    </location>
</feature>
<keyword evidence="2" id="KW-0813">Transport</keyword>
<keyword evidence="4" id="KW-0997">Cell inner membrane</keyword>
<dbReference type="Gene3D" id="1.20.1740.10">
    <property type="entry name" value="Amino acid/polyamine transporter I"/>
    <property type="match status" value="1"/>
</dbReference>
<evidence type="ECO:0000256" key="8">
    <source>
        <dbReference type="SAM" id="Phobius"/>
    </source>
</evidence>
<keyword evidence="7 8" id="KW-0472">Membrane</keyword>
<feature type="transmembrane region" description="Helical" evidence="8">
    <location>
        <begin position="216"/>
        <end position="236"/>
    </location>
</feature>
<sequence>MNKNFIYALSTLVGTIIGVGLFSLPYTASKAGFWVILFYFIILGAVVILVNLLYGEVTLRTQGLHRLPGYAQKYLGLRGKKAAFLSNSLGLYGALLAYLIVGGQFLFSLLGPIFGGSNLIYTLVFFSLGALLVYFGIKSIAQTEFFLLILFFAVLFFIFYRGFSFIQIENLFVFDKSEFFLPYGPVLFSLAGMALVPEVKEMLKDNPKQLKKLIPLAIFIPALIYLFFVILILGLTGQNTSIEAISGLKDFFNDGIVNLALFFGVLTTFTSFITLGLTLKKVFWYDLKVKKNLAWLLACFVPLALFFSGLKSFIAVISLTGGVMLGLDAIIIILIYL</sequence>
<feature type="transmembrane region" description="Helical" evidence="8">
    <location>
        <begin position="291"/>
        <end position="307"/>
    </location>
</feature>
<feature type="transmembrane region" description="Helical" evidence="8">
    <location>
        <begin position="119"/>
        <end position="137"/>
    </location>
</feature>
<feature type="transmembrane region" description="Helical" evidence="8">
    <location>
        <begin position="82"/>
        <end position="107"/>
    </location>
</feature>
<dbReference type="GO" id="GO:0005886">
    <property type="term" value="C:plasma membrane"/>
    <property type="evidence" value="ECO:0007669"/>
    <property type="project" value="UniProtKB-SubCell"/>
</dbReference>
<evidence type="ECO:0000256" key="4">
    <source>
        <dbReference type="ARBA" id="ARBA00022519"/>
    </source>
</evidence>
<evidence type="ECO:0000313" key="10">
    <source>
        <dbReference type="Proteomes" id="UP000176974"/>
    </source>
</evidence>
<comment type="subcellular location">
    <subcellularLocation>
        <location evidence="1">Cell inner membrane</location>
        <topology evidence="1">Multi-pass membrane protein</topology>
    </subcellularLocation>
</comment>
<evidence type="ECO:0000313" key="9">
    <source>
        <dbReference type="EMBL" id="OGZ35003.1"/>
    </source>
</evidence>
<feature type="transmembrane region" description="Helical" evidence="8">
    <location>
        <begin position="144"/>
        <end position="168"/>
    </location>
</feature>
<evidence type="ECO:0008006" key="11">
    <source>
        <dbReference type="Google" id="ProtNLM"/>
    </source>
</evidence>
<protein>
    <recommendedName>
        <fullName evidence="11">Amino acid transporter transmembrane domain-containing protein</fullName>
    </recommendedName>
</protein>
<dbReference type="InterPro" id="IPR018227">
    <property type="entry name" value="Amino_acid_transport_2"/>
</dbReference>
<evidence type="ECO:0000256" key="1">
    <source>
        <dbReference type="ARBA" id="ARBA00004429"/>
    </source>
</evidence>
<feature type="transmembrane region" description="Helical" evidence="8">
    <location>
        <begin position="32"/>
        <end position="54"/>
    </location>
</feature>
<dbReference type="Pfam" id="PF03222">
    <property type="entry name" value="Trp_Tyr_perm"/>
    <property type="match status" value="1"/>
</dbReference>
<gene>
    <name evidence="9" type="ORF">A2815_01170</name>
</gene>
<evidence type="ECO:0000256" key="5">
    <source>
        <dbReference type="ARBA" id="ARBA00022692"/>
    </source>
</evidence>
<feature type="transmembrane region" description="Helical" evidence="8">
    <location>
        <begin position="5"/>
        <end position="26"/>
    </location>
</feature>
<dbReference type="AlphaFoldDB" id="A0A1G2FAG7"/>
<evidence type="ECO:0000256" key="6">
    <source>
        <dbReference type="ARBA" id="ARBA00022989"/>
    </source>
</evidence>
<accession>A0A1G2FAG7</accession>
<dbReference type="Proteomes" id="UP000176974">
    <property type="component" value="Unassembled WGS sequence"/>
</dbReference>
<organism evidence="9 10">
    <name type="scientific">Candidatus Portnoybacteria bacterium RIFCSPHIGHO2_01_FULL_40_12b</name>
    <dbReference type="NCBI Taxonomy" id="1801994"/>
    <lineage>
        <taxon>Bacteria</taxon>
        <taxon>Candidatus Portnoyibacteriota</taxon>
    </lineage>
</organism>
<keyword evidence="3" id="KW-1003">Cell membrane</keyword>